<feature type="region of interest" description="Disordered" evidence="1">
    <location>
        <begin position="424"/>
        <end position="454"/>
    </location>
</feature>
<protein>
    <recommendedName>
        <fullName evidence="5">SERTA domain-containing protein</fullName>
    </recommendedName>
</protein>
<dbReference type="Proteomes" id="UP000663865">
    <property type="component" value="Unassembled WGS sequence"/>
</dbReference>
<feature type="region of interest" description="Disordered" evidence="1">
    <location>
        <begin position="70"/>
        <end position="146"/>
    </location>
</feature>
<feature type="compositionally biased region" description="Low complexity" evidence="1">
    <location>
        <begin position="343"/>
        <end position="363"/>
    </location>
</feature>
<feature type="compositionally biased region" description="Low complexity" evidence="1">
    <location>
        <begin position="210"/>
        <end position="245"/>
    </location>
</feature>
<feature type="compositionally biased region" description="Polar residues" evidence="1">
    <location>
        <begin position="114"/>
        <end position="128"/>
    </location>
</feature>
<evidence type="ECO:0000313" key="4">
    <source>
        <dbReference type="Proteomes" id="UP000663838"/>
    </source>
</evidence>
<feature type="region of interest" description="Disordered" evidence="1">
    <location>
        <begin position="343"/>
        <end position="383"/>
    </location>
</feature>
<feature type="compositionally biased region" description="Pro residues" evidence="1">
    <location>
        <begin position="364"/>
        <end position="376"/>
    </location>
</feature>
<feature type="compositionally biased region" description="Polar residues" evidence="1">
    <location>
        <begin position="258"/>
        <end position="274"/>
    </location>
</feature>
<dbReference type="Proteomes" id="UP000663838">
    <property type="component" value="Unassembled WGS sequence"/>
</dbReference>
<dbReference type="AlphaFoldDB" id="A0A821HF65"/>
<dbReference type="EMBL" id="CAJOBS010001074">
    <property type="protein sequence ID" value="CAF4684230.1"/>
    <property type="molecule type" value="Genomic_DNA"/>
</dbReference>
<feature type="compositionally biased region" description="Basic residues" evidence="1">
    <location>
        <begin position="424"/>
        <end position="441"/>
    </location>
</feature>
<organism evidence="3 4">
    <name type="scientific">Rotaria socialis</name>
    <dbReference type="NCBI Taxonomy" id="392032"/>
    <lineage>
        <taxon>Eukaryota</taxon>
        <taxon>Metazoa</taxon>
        <taxon>Spiralia</taxon>
        <taxon>Gnathifera</taxon>
        <taxon>Rotifera</taxon>
        <taxon>Eurotatoria</taxon>
        <taxon>Bdelloidea</taxon>
        <taxon>Philodinida</taxon>
        <taxon>Philodinidae</taxon>
        <taxon>Rotaria</taxon>
    </lineage>
</organism>
<dbReference type="SUPFAM" id="SSF101447">
    <property type="entry name" value="Formin homology 2 domain (FH2 domain)"/>
    <property type="match status" value="1"/>
</dbReference>
<evidence type="ECO:0008006" key="5">
    <source>
        <dbReference type="Google" id="ProtNLM"/>
    </source>
</evidence>
<feature type="region of interest" description="Disordered" evidence="1">
    <location>
        <begin position="202"/>
        <end position="274"/>
    </location>
</feature>
<name>A0A821HF65_9BILA</name>
<dbReference type="EMBL" id="CAJNYV010002435">
    <property type="protein sequence ID" value="CAF3478848.1"/>
    <property type="molecule type" value="Genomic_DNA"/>
</dbReference>
<proteinExistence type="predicted"/>
<evidence type="ECO:0000256" key="1">
    <source>
        <dbReference type="SAM" id="MobiDB-lite"/>
    </source>
</evidence>
<accession>A0A821HF65</accession>
<sequence length="477" mass="53122">MCDNLSLYKTYIPPSTSLSSIQSTTMSPQFYSVNNDDEQHRTYTSIKRKYLDYEDNNPSLTTLEHVSTMYDCNNSDEDDEEEEDGDDDDDNDDDDDEEGSSGDDGAISDDESNNIDSITRVTTPCTITQRRHSDTNHTSSSSLSYGTPIVKRRCTYSSMHDDEQKRSVLVESYRKLRGVKKPKLQVSLLICNLIKRLEKTFTKTPPSSRQQPQQQQQQQQQQLQYYQPRTTYRSSSSDSIYMSTSLPSSLGNDEIETTPINQQYSPPHTSNYDSDNVLLPVGDLRSSSSSMYHPSSTDAYWLAQSNFAIPVVSTSDDDVDVSLQGGGDYLDLSDNTLASSFSSCSSSSPSVSSSLSSSSELLLSPPPPPPPPPPPSSSSSSSSSSSISNDCCCSSTSSPAITKLLVDTNNNHNNNNDDYYVYHHHHQQQQHHQQPHRHHAQIHSNQDLHSHHHSSISEQAFFYHHSGNNTVDIITTA</sequence>
<feature type="compositionally biased region" description="Acidic residues" evidence="1">
    <location>
        <begin position="74"/>
        <end position="113"/>
    </location>
</feature>
<comment type="caution">
    <text evidence="3">The sequence shown here is derived from an EMBL/GenBank/DDBJ whole genome shotgun (WGS) entry which is preliminary data.</text>
</comment>
<reference evidence="3" key="1">
    <citation type="submission" date="2021-02" db="EMBL/GenBank/DDBJ databases">
        <authorList>
            <person name="Nowell W R."/>
        </authorList>
    </citation>
    <scope>NUCLEOTIDE SEQUENCE</scope>
</reference>
<evidence type="ECO:0000313" key="2">
    <source>
        <dbReference type="EMBL" id="CAF3478848.1"/>
    </source>
</evidence>
<evidence type="ECO:0000313" key="3">
    <source>
        <dbReference type="EMBL" id="CAF4684230.1"/>
    </source>
</evidence>
<gene>
    <name evidence="2" type="ORF">KIK155_LOCUS14356</name>
    <name evidence="3" type="ORF">TOA249_LOCUS16048</name>
</gene>